<dbReference type="OrthoDB" id="267323at2759"/>
<evidence type="ECO:0000313" key="4">
    <source>
        <dbReference type="EMBL" id="CAG8493390.1"/>
    </source>
</evidence>
<dbReference type="GO" id="GO:0003873">
    <property type="term" value="F:6-phosphofructo-2-kinase activity"/>
    <property type="evidence" value="ECO:0007669"/>
    <property type="project" value="InterPro"/>
</dbReference>
<dbReference type="EMBL" id="CAJVPI010000168">
    <property type="protein sequence ID" value="CAG8493390.1"/>
    <property type="molecule type" value="Genomic_DNA"/>
</dbReference>
<comment type="caution">
    <text evidence="4">The sequence shown here is derived from an EMBL/GenBank/DDBJ whole genome shotgun (WGS) entry which is preliminary data.</text>
</comment>
<dbReference type="Gene3D" id="3.40.50.300">
    <property type="entry name" value="P-loop containing nucleotide triphosphate hydrolases"/>
    <property type="match status" value="1"/>
</dbReference>
<dbReference type="PANTHER" id="PTHR10606">
    <property type="entry name" value="6-PHOSPHOFRUCTO-2-KINASE/FRUCTOSE-2,6-BISPHOSPHATASE"/>
    <property type="match status" value="1"/>
</dbReference>
<dbReference type="GO" id="GO:0005829">
    <property type="term" value="C:cytosol"/>
    <property type="evidence" value="ECO:0007669"/>
    <property type="project" value="TreeGrafter"/>
</dbReference>
<dbReference type="GO" id="GO:0006000">
    <property type="term" value="P:fructose metabolic process"/>
    <property type="evidence" value="ECO:0007669"/>
    <property type="project" value="InterPro"/>
</dbReference>
<dbReference type="Pfam" id="PF00300">
    <property type="entry name" value="His_Phos_1"/>
    <property type="match status" value="1"/>
</dbReference>
<dbReference type="PRINTS" id="PR00991">
    <property type="entry name" value="6PFRUCTKNASE"/>
</dbReference>
<dbReference type="InterPro" id="IPR013078">
    <property type="entry name" value="His_Pase_superF_clade-1"/>
</dbReference>
<dbReference type="SUPFAM" id="SSF52540">
    <property type="entry name" value="P-loop containing nucleoside triphosphate hydrolases"/>
    <property type="match status" value="1"/>
</dbReference>
<dbReference type="InterPro" id="IPR029033">
    <property type="entry name" value="His_PPase_superfam"/>
</dbReference>
<dbReference type="AlphaFoldDB" id="A0A9N8WP70"/>
<accession>A0A9N8WP70</accession>
<feature type="domain" description="6-phosphofructo-2-kinase" evidence="3">
    <location>
        <begin position="9"/>
        <end position="207"/>
    </location>
</feature>
<dbReference type="FunFam" id="3.40.50.300:FF:000644">
    <property type="entry name" value="GpmB, Fructose-2,6-bisphosphatase"/>
    <property type="match status" value="1"/>
</dbReference>
<dbReference type="GO" id="GO:0005524">
    <property type="term" value="F:ATP binding"/>
    <property type="evidence" value="ECO:0007669"/>
    <property type="project" value="UniProtKB-KW"/>
</dbReference>
<dbReference type="SUPFAM" id="SSF53254">
    <property type="entry name" value="Phosphoglycerate mutase-like"/>
    <property type="match status" value="1"/>
</dbReference>
<evidence type="ECO:0000256" key="2">
    <source>
        <dbReference type="ARBA" id="ARBA00022840"/>
    </source>
</evidence>
<reference evidence="4" key="1">
    <citation type="submission" date="2021-06" db="EMBL/GenBank/DDBJ databases">
        <authorList>
            <person name="Kallberg Y."/>
            <person name="Tangrot J."/>
            <person name="Rosling A."/>
        </authorList>
    </citation>
    <scope>NUCLEOTIDE SEQUENCE</scope>
    <source>
        <strain evidence="4">BR232B</strain>
    </source>
</reference>
<keyword evidence="2" id="KW-0067">ATP-binding</keyword>
<dbReference type="Pfam" id="PF01591">
    <property type="entry name" value="6PF2K"/>
    <property type="match status" value="1"/>
</dbReference>
<organism evidence="4 5">
    <name type="scientific">Paraglomus brasilianum</name>
    <dbReference type="NCBI Taxonomy" id="144538"/>
    <lineage>
        <taxon>Eukaryota</taxon>
        <taxon>Fungi</taxon>
        <taxon>Fungi incertae sedis</taxon>
        <taxon>Mucoromycota</taxon>
        <taxon>Glomeromycotina</taxon>
        <taxon>Glomeromycetes</taxon>
        <taxon>Paraglomerales</taxon>
        <taxon>Paraglomeraceae</taxon>
        <taxon>Paraglomus</taxon>
    </lineage>
</organism>
<dbReference type="PIRSF" id="PIRSF000709">
    <property type="entry name" value="6PFK_2-Ptase"/>
    <property type="match status" value="1"/>
</dbReference>
<gene>
    <name evidence="4" type="ORF">PBRASI_LOCUS2227</name>
</gene>
<dbReference type="GO" id="GO:0004331">
    <property type="term" value="F:fructose-2,6-bisphosphate 2-phosphatase activity"/>
    <property type="evidence" value="ECO:0007669"/>
    <property type="project" value="TreeGrafter"/>
</dbReference>
<evidence type="ECO:0000313" key="5">
    <source>
        <dbReference type="Proteomes" id="UP000789739"/>
    </source>
</evidence>
<keyword evidence="1" id="KW-0547">Nucleotide-binding</keyword>
<dbReference type="InterPro" id="IPR013079">
    <property type="entry name" value="6Phosfructo_kin"/>
</dbReference>
<sequence length="414" mass="47438">MAAQLYKTTSGRLFHAGAVALITVGLPARGKTHIARSLCRYLRWLGVNTEVFSLGNYRRQELGTIAQLPEDDAALVEKRHQVIQLCLQAMIEWFEGGGQVGIYDASNTTDEKRREVYELLVNKRIRPVFIESICDKPEIIEANIRSVKILSPDYVGWDKEDVMSNYWGRIGDHLIEYETVNDSILSYVKLINAGEQIIVNNVNGYLQAGESTNEITEKVDAELNASGINYARRLKNFLIALRNRERKERKEQGWGEDTRPLVVWTSSRKKSSETCRPFAEANYLVEHRPGMAALNLGVADGLTDEQIRTQYPREYLNAKKDPYYHRYPRGESYHDLAIRLESIILELEREKNDVLIIAHESVLKCLYAYLLGLSEDEIPRLSIPRNYLIEIIPSAYRCIESRLEITDTLNGNFH</sequence>
<evidence type="ECO:0000256" key="1">
    <source>
        <dbReference type="ARBA" id="ARBA00022741"/>
    </source>
</evidence>
<protein>
    <submittedName>
        <fullName evidence="4">3754_t:CDS:1</fullName>
    </submittedName>
</protein>
<dbReference type="Gene3D" id="3.40.50.1240">
    <property type="entry name" value="Phosphoglycerate mutase-like"/>
    <property type="match status" value="1"/>
</dbReference>
<dbReference type="InterPro" id="IPR003094">
    <property type="entry name" value="6Pfruct_kin"/>
</dbReference>
<name>A0A9N8WP70_9GLOM</name>
<dbReference type="InterPro" id="IPR027417">
    <property type="entry name" value="P-loop_NTPase"/>
</dbReference>
<evidence type="ECO:0000259" key="3">
    <source>
        <dbReference type="Pfam" id="PF01591"/>
    </source>
</evidence>
<dbReference type="GO" id="GO:0006003">
    <property type="term" value="P:fructose 2,6-bisphosphate metabolic process"/>
    <property type="evidence" value="ECO:0007669"/>
    <property type="project" value="InterPro"/>
</dbReference>
<dbReference type="Proteomes" id="UP000789739">
    <property type="component" value="Unassembled WGS sequence"/>
</dbReference>
<proteinExistence type="predicted"/>
<dbReference type="PANTHER" id="PTHR10606:SF39">
    <property type="entry name" value="6-PHOSPHOFRUCTO-2-KINASE_FRUCTOSE-2,6-BISPHOSPHATASE YLR345W-RELATED"/>
    <property type="match status" value="1"/>
</dbReference>
<keyword evidence="5" id="KW-1185">Reference proteome</keyword>
<dbReference type="CDD" id="cd07067">
    <property type="entry name" value="HP_PGM_like"/>
    <property type="match status" value="1"/>
</dbReference>